<evidence type="ECO:0000313" key="3">
    <source>
        <dbReference type="EMBL" id="EBS4546982.1"/>
    </source>
</evidence>
<name>A0A5U9VMG1_SALNE</name>
<dbReference type="InterPro" id="IPR022753">
    <property type="entry name" value="T4SS_pilus_biogen_PilP"/>
</dbReference>
<feature type="coiled-coil region" evidence="1">
    <location>
        <begin position="90"/>
        <end position="119"/>
    </location>
</feature>
<feature type="chain" id="PRO_5024861424" evidence="2">
    <location>
        <begin position="39"/>
        <end position="218"/>
    </location>
</feature>
<reference evidence="3" key="1">
    <citation type="submission" date="2018-06" db="EMBL/GenBank/DDBJ databases">
        <authorList>
            <person name="Ashton P.M."/>
            <person name="Dallman T."/>
            <person name="Nair S."/>
            <person name="De Pinna E."/>
            <person name="Peters T."/>
            <person name="Grant K."/>
        </authorList>
    </citation>
    <scope>NUCLEOTIDE SEQUENCE [LARGE SCALE GENOMIC DNA]</scope>
    <source>
        <strain evidence="3">160804</strain>
    </source>
</reference>
<accession>A0A5U9VMG1</accession>
<comment type="caution">
    <text evidence="3">The sequence shown here is derived from an EMBL/GenBank/DDBJ whole genome shotgun (WGS) entry which is preliminary data.</text>
</comment>
<gene>
    <name evidence="3" type="primary">pilP</name>
    <name evidence="3" type="ORF">DQK32_13880</name>
</gene>
<dbReference type="Proteomes" id="UP000839885">
    <property type="component" value="Unassembled WGS sequence"/>
</dbReference>
<dbReference type="AlphaFoldDB" id="A0A5U9VMG1"/>
<keyword evidence="2" id="KW-0732">Signal</keyword>
<evidence type="ECO:0000256" key="2">
    <source>
        <dbReference type="SAM" id="SignalP"/>
    </source>
</evidence>
<proteinExistence type="predicted"/>
<protein>
    <submittedName>
        <fullName evidence="3">Type IV pilus biogenesis protein PilP</fullName>
    </submittedName>
</protein>
<dbReference type="NCBIfam" id="TIGR03021">
    <property type="entry name" value="pilP_fam"/>
    <property type="match status" value="1"/>
</dbReference>
<organism evidence="3">
    <name type="scientific">Salmonella newport</name>
    <dbReference type="NCBI Taxonomy" id="108619"/>
    <lineage>
        <taxon>Bacteria</taxon>
        <taxon>Pseudomonadati</taxon>
        <taxon>Pseudomonadota</taxon>
        <taxon>Gammaproteobacteria</taxon>
        <taxon>Enterobacterales</taxon>
        <taxon>Enterobacteriaceae</taxon>
        <taxon>Salmonella</taxon>
    </lineage>
</organism>
<feature type="signal peptide" evidence="2">
    <location>
        <begin position="1"/>
        <end position="38"/>
    </location>
</feature>
<evidence type="ECO:0000256" key="1">
    <source>
        <dbReference type="SAM" id="Coils"/>
    </source>
</evidence>
<dbReference type="EMBL" id="AAGVNP010000069">
    <property type="protein sequence ID" value="EBS4546982.1"/>
    <property type="molecule type" value="Genomic_DNA"/>
</dbReference>
<keyword evidence="1" id="KW-0175">Coiled coil</keyword>
<sequence>MKRRGIFMPVRNKAAMVAASATAVLVLLVTLQTGGVRAQAAPATVQEIGNVTQVAEETVQLENSAPQTQVSVTDDMPPHAPPGNITQGMLEDVQQKNLLLAAKVQAAQLQRQLEEAGSDVQAVVTTTPSAAGLASSTPGKGQPDNLVAPRVKDVGAARPQVLEISGKDNTLYALLQMPDGSLPEVTRGSRVTIGKATLTVSRVSLSGITLSDGSELLF</sequence>